<dbReference type="EMBL" id="CM023486">
    <property type="protein sequence ID" value="KAH6928194.1"/>
    <property type="molecule type" value="Genomic_DNA"/>
</dbReference>
<keyword evidence="2" id="KW-1185">Reference proteome</keyword>
<sequence length="161" mass="17656">MASASSTASRPVVSPDARPITSPGKSSLCDEVKAGTEPEAEDRDNRRECATPDCDENGRHSRPRQGRSDSFGRPERPASRTDAPRQLSSAEQRIAATIRQHYYPEGGWGWVVCVCVCLVNALSWGMQLNYGVMHAAAVQQFGEEHAGEYRHAEFHGLICDV</sequence>
<accession>A0ACB7S605</accession>
<evidence type="ECO:0000313" key="2">
    <source>
        <dbReference type="Proteomes" id="UP000821845"/>
    </source>
</evidence>
<proteinExistence type="predicted"/>
<name>A0ACB7S605_HYAAI</name>
<reference evidence="1" key="1">
    <citation type="submission" date="2020-05" db="EMBL/GenBank/DDBJ databases">
        <title>Large-scale comparative analyses of tick genomes elucidate their genetic diversity and vector capacities.</title>
        <authorList>
            <person name="Jia N."/>
            <person name="Wang J."/>
            <person name="Shi W."/>
            <person name="Du L."/>
            <person name="Sun Y."/>
            <person name="Zhan W."/>
            <person name="Jiang J."/>
            <person name="Wang Q."/>
            <person name="Zhang B."/>
            <person name="Ji P."/>
            <person name="Sakyi L.B."/>
            <person name="Cui X."/>
            <person name="Yuan T."/>
            <person name="Jiang B."/>
            <person name="Yang W."/>
            <person name="Lam T.T.-Y."/>
            <person name="Chang Q."/>
            <person name="Ding S."/>
            <person name="Wang X."/>
            <person name="Zhu J."/>
            <person name="Ruan X."/>
            <person name="Zhao L."/>
            <person name="Wei J."/>
            <person name="Que T."/>
            <person name="Du C."/>
            <person name="Cheng J."/>
            <person name="Dai P."/>
            <person name="Han X."/>
            <person name="Huang E."/>
            <person name="Gao Y."/>
            <person name="Liu J."/>
            <person name="Shao H."/>
            <person name="Ye R."/>
            <person name="Li L."/>
            <person name="Wei W."/>
            <person name="Wang X."/>
            <person name="Wang C."/>
            <person name="Yang T."/>
            <person name="Huo Q."/>
            <person name="Li W."/>
            <person name="Guo W."/>
            <person name="Chen H."/>
            <person name="Zhou L."/>
            <person name="Ni X."/>
            <person name="Tian J."/>
            <person name="Zhou Y."/>
            <person name="Sheng Y."/>
            <person name="Liu T."/>
            <person name="Pan Y."/>
            <person name="Xia L."/>
            <person name="Li J."/>
            <person name="Zhao F."/>
            <person name="Cao W."/>
        </authorList>
    </citation>
    <scope>NUCLEOTIDE SEQUENCE</scope>
    <source>
        <strain evidence="1">Hyas-2018</strain>
    </source>
</reference>
<evidence type="ECO:0000313" key="1">
    <source>
        <dbReference type="EMBL" id="KAH6928194.1"/>
    </source>
</evidence>
<protein>
    <submittedName>
        <fullName evidence="1">Uncharacterized protein</fullName>
    </submittedName>
</protein>
<comment type="caution">
    <text evidence="1">The sequence shown here is derived from an EMBL/GenBank/DDBJ whole genome shotgun (WGS) entry which is preliminary data.</text>
</comment>
<dbReference type="Proteomes" id="UP000821845">
    <property type="component" value="Chromosome 6"/>
</dbReference>
<gene>
    <name evidence="1" type="ORF">HPB50_012570</name>
</gene>
<organism evidence="1 2">
    <name type="scientific">Hyalomma asiaticum</name>
    <name type="common">Tick</name>
    <dbReference type="NCBI Taxonomy" id="266040"/>
    <lineage>
        <taxon>Eukaryota</taxon>
        <taxon>Metazoa</taxon>
        <taxon>Ecdysozoa</taxon>
        <taxon>Arthropoda</taxon>
        <taxon>Chelicerata</taxon>
        <taxon>Arachnida</taxon>
        <taxon>Acari</taxon>
        <taxon>Parasitiformes</taxon>
        <taxon>Ixodida</taxon>
        <taxon>Ixodoidea</taxon>
        <taxon>Ixodidae</taxon>
        <taxon>Hyalomminae</taxon>
        <taxon>Hyalomma</taxon>
    </lineage>
</organism>